<dbReference type="Proteomes" id="UP000077164">
    <property type="component" value="Unassembled WGS sequence"/>
</dbReference>
<evidence type="ECO:0000259" key="7">
    <source>
        <dbReference type="PROSITE" id="PS50112"/>
    </source>
</evidence>
<comment type="catalytic activity">
    <reaction evidence="1">
        <text>ATP + protein L-histidine = ADP + protein N-phospho-L-histidine.</text>
        <dbReference type="EC" id="2.7.13.3"/>
    </reaction>
</comment>
<dbReference type="NCBIfam" id="TIGR00229">
    <property type="entry name" value="sensory_box"/>
    <property type="match status" value="3"/>
</dbReference>
<evidence type="ECO:0000256" key="5">
    <source>
        <dbReference type="ARBA" id="ARBA00022777"/>
    </source>
</evidence>
<dbReference type="InterPro" id="IPR035965">
    <property type="entry name" value="PAS-like_dom_sf"/>
</dbReference>
<dbReference type="Pfam" id="PF00512">
    <property type="entry name" value="HisKA"/>
    <property type="match status" value="1"/>
</dbReference>
<dbReference type="CDD" id="cd00075">
    <property type="entry name" value="HATPase"/>
    <property type="match status" value="1"/>
</dbReference>
<dbReference type="SUPFAM" id="SSF47384">
    <property type="entry name" value="Homodimeric domain of signal transducing histidine kinase"/>
    <property type="match status" value="1"/>
</dbReference>
<dbReference type="PROSITE" id="PS50109">
    <property type="entry name" value="HIS_KIN"/>
    <property type="match status" value="1"/>
</dbReference>
<gene>
    <name evidence="9" type="ORF">FBFR_07265</name>
</gene>
<dbReference type="SUPFAM" id="SSF52172">
    <property type="entry name" value="CheY-like"/>
    <property type="match status" value="1"/>
</dbReference>
<feature type="domain" description="PAC" evidence="8">
    <location>
        <begin position="215"/>
        <end position="266"/>
    </location>
</feature>
<evidence type="ECO:0000259" key="8">
    <source>
        <dbReference type="PROSITE" id="PS50113"/>
    </source>
</evidence>
<dbReference type="Pfam" id="PF02518">
    <property type="entry name" value="HATPase_c"/>
    <property type="match status" value="1"/>
</dbReference>
<keyword evidence="4" id="KW-0808">Transferase</keyword>
<feature type="domain" description="PAS" evidence="7">
    <location>
        <begin position="274"/>
        <end position="344"/>
    </location>
</feature>
<dbReference type="Gene3D" id="3.30.450.20">
    <property type="entry name" value="PAS domain"/>
    <property type="match status" value="4"/>
</dbReference>
<dbReference type="InterPro" id="IPR001610">
    <property type="entry name" value="PAC"/>
</dbReference>
<dbReference type="RefSeq" id="WP_066079010.1">
    <property type="nucleotide sequence ID" value="NZ_FRDK01000001.1"/>
</dbReference>
<feature type="domain" description="PAS" evidence="7">
    <location>
        <begin position="144"/>
        <end position="186"/>
    </location>
</feature>
<dbReference type="InterPro" id="IPR004358">
    <property type="entry name" value="Sig_transdc_His_kin-like_C"/>
</dbReference>
<keyword evidence="3" id="KW-0597">Phosphoprotein</keyword>
<dbReference type="SMART" id="SM00091">
    <property type="entry name" value="PAS"/>
    <property type="match status" value="4"/>
</dbReference>
<keyword evidence="5" id="KW-0418">Kinase</keyword>
<dbReference type="InterPro" id="IPR005467">
    <property type="entry name" value="His_kinase_dom"/>
</dbReference>
<protein>
    <recommendedName>
        <fullName evidence="2">histidine kinase</fullName>
        <ecNumber evidence="2">2.7.13.3</ecNumber>
    </recommendedName>
</protein>
<dbReference type="InterPro" id="IPR013656">
    <property type="entry name" value="PAS_4"/>
</dbReference>
<dbReference type="OrthoDB" id="9811889at2"/>
<dbReference type="EMBL" id="LVJE01000011">
    <property type="protein sequence ID" value="OAB28491.1"/>
    <property type="molecule type" value="Genomic_DNA"/>
</dbReference>
<feature type="domain" description="PAC" evidence="8">
    <location>
        <begin position="605"/>
        <end position="657"/>
    </location>
</feature>
<dbReference type="GO" id="GO:0000155">
    <property type="term" value="F:phosphorelay sensor kinase activity"/>
    <property type="evidence" value="ECO:0007669"/>
    <property type="project" value="InterPro"/>
</dbReference>
<dbReference type="Pfam" id="PF08447">
    <property type="entry name" value="PAS_3"/>
    <property type="match status" value="1"/>
</dbReference>
<dbReference type="CDD" id="cd00130">
    <property type="entry name" value="PAS"/>
    <property type="match status" value="3"/>
</dbReference>
<dbReference type="InterPro" id="IPR000700">
    <property type="entry name" value="PAS-assoc_C"/>
</dbReference>
<dbReference type="SUPFAM" id="SSF55874">
    <property type="entry name" value="ATPase domain of HSP90 chaperone/DNA topoisomerase II/histidine kinase"/>
    <property type="match status" value="1"/>
</dbReference>
<dbReference type="SMART" id="SM00388">
    <property type="entry name" value="HisKA"/>
    <property type="match status" value="1"/>
</dbReference>
<accession>A0A167XLV4</accession>
<evidence type="ECO:0000256" key="2">
    <source>
        <dbReference type="ARBA" id="ARBA00012438"/>
    </source>
</evidence>
<dbReference type="CDD" id="cd00082">
    <property type="entry name" value="HisKA"/>
    <property type="match status" value="1"/>
</dbReference>
<dbReference type="InterPro" id="IPR003661">
    <property type="entry name" value="HisK_dim/P_dom"/>
</dbReference>
<dbReference type="PANTHER" id="PTHR43304">
    <property type="entry name" value="PHYTOCHROME-LIKE PROTEIN CPH1"/>
    <property type="match status" value="1"/>
</dbReference>
<dbReference type="Gene3D" id="1.10.287.130">
    <property type="match status" value="1"/>
</dbReference>
<evidence type="ECO:0000256" key="1">
    <source>
        <dbReference type="ARBA" id="ARBA00000085"/>
    </source>
</evidence>
<dbReference type="PROSITE" id="PS50113">
    <property type="entry name" value="PAC"/>
    <property type="match status" value="2"/>
</dbReference>
<dbReference type="Pfam" id="PF13426">
    <property type="entry name" value="PAS_9"/>
    <property type="match status" value="1"/>
</dbReference>
<dbReference type="InterPro" id="IPR036097">
    <property type="entry name" value="HisK_dim/P_sf"/>
</dbReference>
<dbReference type="InterPro" id="IPR036890">
    <property type="entry name" value="HATPase_C_sf"/>
</dbReference>
<evidence type="ECO:0000259" key="6">
    <source>
        <dbReference type="PROSITE" id="PS50109"/>
    </source>
</evidence>
<dbReference type="PANTHER" id="PTHR43304:SF1">
    <property type="entry name" value="PAC DOMAIN-CONTAINING PROTEIN"/>
    <property type="match status" value="1"/>
</dbReference>
<dbReference type="Pfam" id="PF08448">
    <property type="entry name" value="PAS_4"/>
    <property type="match status" value="2"/>
</dbReference>
<dbReference type="SMART" id="SM00387">
    <property type="entry name" value="HATPase_c"/>
    <property type="match status" value="1"/>
</dbReference>
<organism evidence="9 10">
    <name type="scientific">Flavobacterium fryxellicola</name>
    <dbReference type="NCBI Taxonomy" id="249352"/>
    <lineage>
        <taxon>Bacteria</taxon>
        <taxon>Pseudomonadati</taxon>
        <taxon>Bacteroidota</taxon>
        <taxon>Flavobacteriia</taxon>
        <taxon>Flavobacteriales</taxon>
        <taxon>Flavobacteriaceae</taxon>
        <taxon>Flavobacterium</taxon>
    </lineage>
</organism>
<dbReference type="EC" id="2.7.13.3" evidence="2"/>
<proteinExistence type="predicted"/>
<evidence type="ECO:0000256" key="4">
    <source>
        <dbReference type="ARBA" id="ARBA00022679"/>
    </source>
</evidence>
<dbReference type="InterPro" id="IPR052162">
    <property type="entry name" value="Sensor_kinase/Photoreceptor"/>
</dbReference>
<dbReference type="InterPro" id="IPR011006">
    <property type="entry name" value="CheY-like_superfamily"/>
</dbReference>
<feature type="domain" description="PAS" evidence="7">
    <location>
        <begin position="527"/>
        <end position="567"/>
    </location>
</feature>
<dbReference type="Gene3D" id="3.30.565.10">
    <property type="entry name" value="Histidine kinase-like ATPase, C-terminal domain"/>
    <property type="match status" value="1"/>
</dbReference>
<evidence type="ECO:0000313" key="10">
    <source>
        <dbReference type="Proteomes" id="UP000077164"/>
    </source>
</evidence>
<feature type="domain" description="Histidine kinase" evidence="6">
    <location>
        <begin position="696"/>
        <end position="908"/>
    </location>
</feature>
<dbReference type="InterPro" id="IPR003594">
    <property type="entry name" value="HATPase_dom"/>
</dbReference>
<dbReference type="InterPro" id="IPR013655">
    <property type="entry name" value="PAS_fold_3"/>
</dbReference>
<dbReference type="InterPro" id="IPR000014">
    <property type="entry name" value="PAS"/>
</dbReference>
<name>A0A167XLV4_9FLAO</name>
<comment type="caution">
    <text evidence="9">The sequence shown here is derived from an EMBL/GenBank/DDBJ whole genome shotgun (WGS) entry which is preliminary data.</text>
</comment>
<reference evidence="9 10" key="1">
    <citation type="submission" date="2016-03" db="EMBL/GenBank/DDBJ databases">
        <title>Draft genome sequence of Flavobacterium fryxellicola DSM 16209.</title>
        <authorList>
            <person name="Shin S.-K."/>
            <person name="Yi H."/>
        </authorList>
    </citation>
    <scope>NUCLEOTIDE SEQUENCE [LARGE SCALE GENOMIC DNA]</scope>
    <source>
        <strain evidence="9 10">DSM 16209</strain>
    </source>
</reference>
<dbReference type="AlphaFoldDB" id="A0A167XLV4"/>
<dbReference type="PROSITE" id="PS50112">
    <property type="entry name" value="PAS"/>
    <property type="match status" value="3"/>
</dbReference>
<sequence length="909" mass="103079">MTTKIVILESATIEFSLITYELDCTGFSYAAESIKTINELEKAMHNSQPDIILSGYSLTYATANDVIRITNIYPPIPFILIADKIEVEDCIELLKQGVSDIVLKKNISSLDQKISRALKEASQIKYNVVLRQNEENLKDELWRNESKYRSLIESSLDAILLTVKDGQILEANSAACGIFQMTKEEICKSGRSAIVDLTDSRLPVLLEERNLTGRTRGELTFKRKDGSFFPGEVTSAVFKDVKGFEMTSMTIKDLSEHKKAEQQKANTAAELQEALNGLHKIMNASMDLICSIDAEKRIMQINAASKSIWGYEPHELIGKKYSDFIHPEDQETIFNIDQDVRNGNPVKIFETRIIHKNGFIVYIMLSAQWDDIDKLIYCTAKDISEKKKLEKAYLVERQRFLDIYEQSPSFIGILKGPEYVYELANPLYLKLIDKKDIIGRTVMEVLPELRSQGIFEILDAVYTTGKPFSANEMLFKFDSQGNGNLEDKYLNILYQAHRDIDDTIDGILFFGIDVTEQVLSRMKIEESEKLYRDLIRELPVAAYACDADGKITIFNKAAAALWGREPEIGKELWCGSWNILNNDGQVIPLHLCPMAIALKEGRTISGMEIIIERANGERRDVIPHAVPFINSVGKVTGAVNVLTDITENKVAQKALELRNKELALQHEDKQKQAAALILANTDLLKTNKELDRFVYSVSHDLRSPLTSIQGLVSIIEDESNEPETLEHVEMIKININRLDEFIRKILSYSQNNRTGIELQIFPVKKTILNIVHALQNISHAKGIHFEIDIQEHTSFCTDKMRFNTIIENLISNAIKYHKPIDTKRYIKVTGKIEEEMLQLTIADNGIGIATKYQDKIFDMFFRISSKSDGSGIGLYIVKDTVEKLEGTIEVHSQINDGTTFDITLKNFRL</sequence>
<dbReference type="PRINTS" id="PR00344">
    <property type="entry name" value="BCTRLSENSOR"/>
</dbReference>
<evidence type="ECO:0000313" key="9">
    <source>
        <dbReference type="EMBL" id="OAB28491.1"/>
    </source>
</evidence>
<dbReference type="SUPFAM" id="SSF55785">
    <property type="entry name" value="PYP-like sensor domain (PAS domain)"/>
    <property type="match status" value="4"/>
</dbReference>
<dbReference type="STRING" id="249352.SAMN05444395_101409"/>
<evidence type="ECO:0000256" key="3">
    <source>
        <dbReference type="ARBA" id="ARBA00022553"/>
    </source>
</evidence>
<dbReference type="SMART" id="SM00086">
    <property type="entry name" value="PAC"/>
    <property type="match status" value="3"/>
</dbReference>
<keyword evidence="10" id="KW-1185">Reference proteome</keyword>